<accession>Q1J0T9</accession>
<dbReference type="eggNOG" id="ENOG5033AYA">
    <property type="taxonomic scope" value="Bacteria"/>
</dbReference>
<evidence type="ECO:0000256" key="1">
    <source>
        <dbReference type="SAM" id="MobiDB-lite"/>
    </source>
</evidence>
<evidence type="ECO:0000313" key="2">
    <source>
        <dbReference type="EMBL" id="ABF44895.1"/>
    </source>
</evidence>
<reference evidence="2" key="1">
    <citation type="submission" date="2006-04" db="EMBL/GenBank/DDBJ databases">
        <title>Complete sequence of chromosome of Deinococcus geothermalis DSM 11300.</title>
        <authorList>
            <consortium name="US DOE Joint Genome Institute"/>
            <person name="Copeland A."/>
            <person name="Lucas S."/>
            <person name="Lapidus A."/>
            <person name="Barry K."/>
            <person name="Detter J.C."/>
            <person name="Glavina del Rio T."/>
            <person name="Hammon N."/>
            <person name="Israni S."/>
            <person name="Dalin E."/>
            <person name="Tice H."/>
            <person name="Pitluck S."/>
            <person name="Brettin T."/>
            <person name="Bruce D."/>
            <person name="Han C."/>
            <person name="Tapia R."/>
            <person name="Saunders E."/>
            <person name="Gilna P."/>
            <person name="Schmutz J."/>
            <person name="Larimer F."/>
            <person name="Land M."/>
            <person name="Hauser L."/>
            <person name="Kyrpides N."/>
            <person name="Kim E."/>
            <person name="Daly M.J."/>
            <person name="Fredrickson J.K."/>
            <person name="Makarova K.S."/>
            <person name="Gaidamakova E.K."/>
            <person name="Zhai M."/>
            <person name="Richardson P."/>
        </authorList>
    </citation>
    <scope>NUCLEOTIDE SEQUENCE</scope>
    <source>
        <strain evidence="2">DSM 11300</strain>
    </source>
</reference>
<dbReference type="InterPro" id="IPR021710">
    <property type="entry name" value="DUF3293"/>
</dbReference>
<protein>
    <recommendedName>
        <fullName evidence="4">DUF3293 domain-containing protein</fullName>
    </recommendedName>
</protein>
<dbReference type="EMBL" id="CP000359">
    <property type="protein sequence ID" value="ABF44895.1"/>
    <property type="molecule type" value="Genomic_DNA"/>
</dbReference>
<dbReference type="Pfam" id="PF11697">
    <property type="entry name" value="DUF3293"/>
    <property type="match status" value="1"/>
</dbReference>
<feature type="region of interest" description="Disordered" evidence="1">
    <location>
        <begin position="1"/>
        <end position="72"/>
    </location>
</feature>
<gene>
    <name evidence="2" type="ordered locus">Dgeo_0593</name>
</gene>
<proteinExistence type="predicted"/>
<dbReference type="KEGG" id="dge:Dgeo_0593"/>
<keyword evidence="3" id="KW-1185">Reference proteome</keyword>
<feature type="compositionally biased region" description="Low complexity" evidence="1">
    <location>
        <begin position="46"/>
        <end position="59"/>
    </location>
</feature>
<organism evidence="2 3">
    <name type="scientific">Deinococcus geothermalis (strain DSM 11300 / CIP 105573 / AG-3a)</name>
    <dbReference type="NCBI Taxonomy" id="319795"/>
    <lineage>
        <taxon>Bacteria</taxon>
        <taxon>Thermotogati</taxon>
        <taxon>Deinococcota</taxon>
        <taxon>Deinococci</taxon>
        <taxon>Deinococcales</taxon>
        <taxon>Deinococcaceae</taxon>
        <taxon>Deinococcus</taxon>
    </lineage>
</organism>
<name>Q1J0T9_DEIGD</name>
<dbReference type="STRING" id="319795.Dgeo_0593"/>
<dbReference type="HOGENOM" id="CLU_1287068_0_0_0"/>
<dbReference type="Proteomes" id="UP000002431">
    <property type="component" value="Chromosome"/>
</dbReference>
<evidence type="ECO:0008006" key="4">
    <source>
        <dbReference type="Google" id="ProtNLM"/>
    </source>
</evidence>
<sequence length="214" mass="22254">MESTGPRPPAEVCSALRGRADYSGARRPAGERRNALPGGGRGGVPAGPARAADAAVSRDATPERGRRGQPAVKEELRAAFLGATYGTARERFQLSPTRGVPPSWARGTWATVTAWNPGARQLSAEANVRAGAALLVEVQAGGFSPLPAHNGAGAWREEALIIPGARLRQAANWGSAYGQAAVLWGTGARVALVWLDSEGKVSGVERFWAVRGVG</sequence>
<dbReference type="AlphaFoldDB" id="Q1J0T9"/>
<evidence type="ECO:0000313" key="3">
    <source>
        <dbReference type="Proteomes" id="UP000002431"/>
    </source>
</evidence>
<feature type="compositionally biased region" description="Basic and acidic residues" evidence="1">
    <location>
        <begin position="60"/>
        <end position="72"/>
    </location>
</feature>